<dbReference type="RefSeq" id="WP_052886381.1">
    <property type="nucleotide sequence ID" value="NZ_CP007493.1"/>
</dbReference>
<dbReference type="SUPFAM" id="SSF46785">
    <property type="entry name" value="Winged helix' DNA-binding domain"/>
    <property type="match status" value="1"/>
</dbReference>
<reference evidence="3" key="1">
    <citation type="book" date="2010" name="EXTREMOPHILES" publisher="0:0-0">
        <title>Complete genome sequences of ten hyperthermophilic archaea reveal their metabolic capabilities and possible ecological roles.</title>
        <editorList>
            <person name="?"/>
        </editorList>
        <authorList>
            <person name="Ravin N.V."/>
            <person name="Mardanov A.V."/>
            <person name="Bonch-Osmolovskaya E.A."/>
            <person name="Skryabin K.G."/>
        </authorList>
    </citation>
    <scope>NUCLEOTIDE SEQUENCE [LARGE SCALE GENOMIC DNA]</scope>
    <source>
        <strain evidence="3">1505</strain>
    </source>
</reference>
<dbReference type="InterPro" id="IPR036388">
    <property type="entry name" value="WH-like_DNA-bd_sf"/>
</dbReference>
<dbReference type="KEGG" id="tcb:TCARB_0051"/>
<gene>
    <name evidence="2" type="ORF">TCARB_0051</name>
</gene>
<feature type="domain" description="HTH hxlR-type" evidence="1">
    <location>
        <begin position="55"/>
        <end position="129"/>
    </location>
</feature>
<sequence>MDVDMFWEDVEKRVKKVIDGVEETLKVMLENKKLTVEEAQEILNSLAPSFSLLARKGVLQILYTLLLLGPCTFTELLESSKVNRRTLSSRLKQLQREAMITKYIETVDREKQGKTLYVLTEKGRSAALLAIPLIYYISKMHKSSSLHNSL</sequence>
<dbReference type="Pfam" id="PF01638">
    <property type="entry name" value="HxlR"/>
    <property type="match status" value="1"/>
</dbReference>
<dbReference type="AlphaFoldDB" id="A0A3G1A474"/>
<evidence type="ECO:0000313" key="3">
    <source>
        <dbReference type="Proteomes" id="UP000266720"/>
    </source>
</evidence>
<evidence type="ECO:0000259" key="1">
    <source>
        <dbReference type="Pfam" id="PF01638"/>
    </source>
</evidence>
<evidence type="ECO:0000313" key="2">
    <source>
        <dbReference type="EMBL" id="AJB41129.1"/>
    </source>
</evidence>
<accession>A0A3G1A474</accession>
<name>A0A3G1A474_9CREN</name>
<dbReference type="Gene3D" id="1.10.10.10">
    <property type="entry name" value="Winged helix-like DNA-binding domain superfamily/Winged helix DNA-binding domain"/>
    <property type="match status" value="1"/>
</dbReference>
<dbReference type="Proteomes" id="UP000266720">
    <property type="component" value="Chromosome"/>
</dbReference>
<dbReference type="EMBL" id="CP007493">
    <property type="protein sequence ID" value="AJB41129.1"/>
    <property type="molecule type" value="Genomic_DNA"/>
</dbReference>
<organism evidence="2 3">
    <name type="scientific">Thermofilum adornatum 1505</name>
    <dbReference type="NCBI Taxonomy" id="697581"/>
    <lineage>
        <taxon>Archaea</taxon>
        <taxon>Thermoproteota</taxon>
        <taxon>Thermoprotei</taxon>
        <taxon>Thermofilales</taxon>
        <taxon>Thermofilaceae</taxon>
        <taxon>Thermofilum</taxon>
    </lineage>
</organism>
<dbReference type="GeneID" id="25405519"/>
<dbReference type="InterPro" id="IPR002577">
    <property type="entry name" value="HTH_HxlR"/>
</dbReference>
<dbReference type="InterPro" id="IPR036390">
    <property type="entry name" value="WH_DNA-bd_sf"/>
</dbReference>
<protein>
    <recommendedName>
        <fullName evidence="1">HTH hxlR-type domain-containing protein</fullName>
    </recommendedName>
</protein>
<proteinExistence type="predicted"/>